<evidence type="ECO:0000256" key="7">
    <source>
        <dbReference type="ARBA" id="ARBA00023136"/>
    </source>
</evidence>
<evidence type="ECO:0000256" key="3">
    <source>
        <dbReference type="ARBA" id="ARBA00022475"/>
    </source>
</evidence>
<evidence type="ECO:0000256" key="9">
    <source>
        <dbReference type="RuleBase" id="RU369079"/>
    </source>
</evidence>
<feature type="transmembrane region" description="Helical" evidence="9">
    <location>
        <begin position="132"/>
        <end position="155"/>
    </location>
</feature>
<dbReference type="GO" id="GO:0015740">
    <property type="term" value="P:C4-dicarboxylate transport"/>
    <property type="evidence" value="ECO:0007669"/>
    <property type="project" value="TreeGrafter"/>
</dbReference>
<dbReference type="RefSeq" id="WP_253474734.1">
    <property type="nucleotide sequence ID" value="NZ_JALJXV010000002.1"/>
</dbReference>
<evidence type="ECO:0000256" key="5">
    <source>
        <dbReference type="ARBA" id="ARBA00022692"/>
    </source>
</evidence>
<evidence type="ECO:0000256" key="6">
    <source>
        <dbReference type="ARBA" id="ARBA00022989"/>
    </source>
</evidence>
<sequence length="189" mass="20630">MTRVLGRLLTLLDHTIAWLAGLALLIITVVLFTNSMSRYFAGIAIIGGEELARYLMVWMTFLGSYLLVRVQRHVSVDVLARLLPSVAVRVLDIIVGCVGAVVLGFMAWIGWDLASFIMNTGQMMSSLPIRRGWIYMSVPVGCGLMAFAYTIQVVIRLAGGELPRPERFGLAGGPDEQAAVVASESQESR</sequence>
<keyword evidence="6 9" id="KW-1133">Transmembrane helix</keyword>
<feature type="region of interest" description="Disordered" evidence="10">
    <location>
        <begin position="170"/>
        <end position="189"/>
    </location>
</feature>
<evidence type="ECO:0000256" key="1">
    <source>
        <dbReference type="ARBA" id="ARBA00004429"/>
    </source>
</evidence>
<dbReference type="GO" id="GO:0005886">
    <property type="term" value="C:plasma membrane"/>
    <property type="evidence" value="ECO:0007669"/>
    <property type="project" value="UniProtKB-SubCell"/>
</dbReference>
<protein>
    <recommendedName>
        <fullName evidence="9">TRAP transporter small permease protein</fullName>
    </recommendedName>
</protein>
<dbReference type="PANTHER" id="PTHR35011">
    <property type="entry name" value="2,3-DIKETO-L-GULONATE TRAP TRANSPORTER SMALL PERMEASE PROTEIN YIAM"/>
    <property type="match status" value="1"/>
</dbReference>
<evidence type="ECO:0000256" key="4">
    <source>
        <dbReference type="ARBA" id="ARBA00022519"/>
    </source>
</evidence>
<keyword evidence="5 9" id="KW-0812">Transmembrane</keyword>
<organism evidence="12 13">
    <name type="scientific">Natronocella acetinitrilica</name>
    <dbReference type="NCBI Taxonomy" id="414046"/>
    <lineage>
        <taxon>Bacteria</taxon>
        <taxon>Pseudomonadati</taxon>
        <taxon>Pseudomonadota</taxon>
        <taxon>Gammaproteobacteria</taxon>
        <taxon>Chromatiales</taxon>
        <taxon>Ectothiorhodospiraceae</taxon>
        <taxon>Natronocella</taxon>
    </lineage>
</organism>
<reference evidence="12" key="1">
    <citation type="submission" date="2022-03" db="EMBL/GenBank/DDBJ databases">
        <title>Genomic Encyclopedia of Type Strains, Phase III (KMG-III): the genomes of soil and plant-associated and newly described type strains.</title>
        <authorList>
            <person name="Whitman W."/>
        </authorList>
    </citation>
    <scope>NUCLEOTIDE SEQUENCE</scope>
    <source>
        <strain evidence="12">ANL 6-2</strain>
    </source>
</reference>
<comment type="similarity">
    <text evidence="8 9">Belongs to the TRAP transporter small permease family.</text>
</comment>
<evidence type="ECO:0000313" key="13">
    <source>
        <dbReference type="Proteomes" id="UP001205843"/>
    </source>
</evidence>
<evidence type="ECO:0000256" key="2">
    <source>
        <dbReference type="ARBA" id="ARBA00022448"/>
    </source>
</evidence>
<keyword evidence="2 9" id="KW-0813">Transport</keyword>
<keyword evidence="13" id="KW-1185">Reference proteome</keyword>
<evidence type="ECO:0000313" key="12">
    <source>
        <dbReference type="EMBL" id="MCP1673760.1"/>
    </source>
</evidence>
<dbReference type="Pfam" id="PF04290">
    <property type="entry name" value="DctQ"/>
    <property type="match status" value="1"/>
</dbReference>
<comment type="subunit">
    <text evidence="9">The complex comprises the extracytoplasmic solute receptor protein and the two transmembrane proteins.</text>
</comment>
<comment type="function">
    <text evidence="9">Part of the tripartite ATP-independent periplasmic (TRAP) transport system.</text>
</comment>
<evidence type="ECO:0000256" key="10">
    <source>
        <dbReference type="SAM" id="MobiDB-lite"/>
    </source>
</evidence>
<comment type="caution">
    <text evidence="9">Lacks conserved residue(s) required for the propagation of feature annotation.</text>
</comment>
<dbReference type="AlphaFoldDB" id="A0AAE3KA44"/>
<dbReference type="PANTHER" id="PTHR35011:SF10">
    <property type="entry name" value="TRAP TRANSPORTER SMALL PERMEASE PROTEIN"/>
    <property type="match status" value="1"/>
</dbReference>
<dbReference type="InterPro" id="IPR007387">
    <property type="entry name" value="TRAP_DctQ"/>
</dbReference>
<comment type="caution">
    <text evidence="12">The sequence shown here is derived from an EMBL/GenBank/DDBJ whole genome shotgun (WGS) entry which is preliminary data.</text>
</comment>
<dbReference type="Proteomes" id="UP001205843">
    <property type="component" value="Unassembled WGS sequence"/>
</dbReference>
<feature type="domain" description="Tripartite ATP-independent periplasmic transporters DctQ component" evidence="11">
    <location>
        <begin position="27"/>
        <end position="155"/>
    </location>
</feature>
<feature type="transmembrane region" description="Helical" evidence="9">
    <location>
        <begin position="90"/>
        <end position="111"/>
    </location>
</feature>
<feature type="transmembrane region" description="Helical" evidence="9">
    <location>
        <begin position="15"/>
        <end position="33"/>
    </location>
</feature>
<comment type="subcellular location">
    <subcellularLocation>
        <location evidence="1 9">Cell inner membrane</location>
        <topology evidence="1 9">Multi-pass membrane protein</topology>
    </subcellularLocation>
</comment>
<dbReference type="EMBL" id="JALJXV010000002">
    <property type="protein sequence ID" value="MCP1673760.1"/>
    <property type="molecule type" value="Genomic_DNA"/>
</dbReference>
<keyword evidence="3" id="KW-1003">Cell membrane</keyword>
<name>A0AAE3KA44_9GAMM</name>
<keyword evidence="7 9" id="KW-0472">Membrane</keyword>
<evidence type="ECO:0000256" key="8">
    <source>
        <dbReference type="ARBA" id="ARBA00038436"/>
    </source>
</evidence>
<gene>
    <name evidence="12" type="ORF">J2T57_000859</name>
</gene>
<accession>A0AAE3KA44</accession>
<dbReference type="InterPro" id="IPR055348">
    <property type="entry name" value="DctQ"/>
</dbReference>
<evidence type="ECO:0000259" key="11">
    <source>
        <dbReference type="Pfam" id="PF04290"/>
    </source>
</evidence>
<dbReference type="GO" id="GO:0022857">
    <property type="term" value="F:transmembrane transporter activity"/>
    <property type="evidence" value="ECO:0007669"/>
    <property type="project" value="UniProtKB-UniRule"/>
</dbReference>
<proteinExistence type="inferred from homology"/>
<keyword evidence="4 9" id="KW-0997">Cell inner membrane</keyword>